<dbReference type="EMBL" id="BOOU01000025">
    <property type="protein sequence ID" value="GII76732.1"/>
    <property type="molecule type" value="Genomic_DNA"/>
</dbReference>
<dbReference type="PANTHER" id="PTHR35526">
    <property type="entry name" value="ANTI-SIGMA-F FACTOR RSBW-RELATED"/>
    <property type="match status" value="1"/>
</dbReference>
<keyword evidence="1" id="KW-0723">Serine/threonine-protein kinase</keyword>
<evidence type="ECO:0000313" key="3">
    <source>
        <dbReference type="EMBL" id="GII76732.1"/>
    </source>
</evidence>
<comment type="caution">
    <text evidence="3">The sequence shown here is derived from an EMBL/GenBank/DDBJ whole genome shotgun (WGS) entry which is preliminary data.</text>
</comment>
<sequence length="179" mass="19967">MAPKHADCDQYREPSHEEPYSPFDWLIIGPGPAQARDAAQVRSVRQETFPATEEQVSQARQVTRQTLVDHPAVDLAVLLVSELTSNSVRHSGSRFFTLAIRRTFEGHLRIGVTDEGRHGLPRLVSTDFQDESGRGMRLVDALARQWGIIRRPAAGMAVWFDVDHTIAATGQGLFLLEEP</sequence>
<dbReference type="SUPFAM" id="SSF55874">
    <property type="entry name" value="ATPase domain of HSP90 chaperone/DNA topoisomerase II/histidine kinase"/>
    <property type="match status" value="1"/>
</dbReference>
<evidence type="ECO:0000256" key="1">
    <source>
        <dbReference type="ARBA" id="ARBA00022527"/>
    </source>
</evidence>
<dbReference type="InterPro" id="IPR050267">
    <property type="entry name" value="Anti-sigma-factor_SerPK"/>
</dbReference>
<dbReference type="InterPro" id="IPR036890">
    <property type="entry name" value="HATPase_C_sf"/>
</dbReference>
<organism evidence="3 4">
    <name type="scientific">Sphaerisporangium rufum</name>
    <dbReference type="NCBI Taxonomy" id="1381558"/>
    <lineage>
        <taxon>Bacteria</taxon>
        <taxon>Bacillati</taxon>
        <taxon>Actinomycetota</taxon>
        <taxon>Actinomycetes</taxon>
        <taxon>Streptosporangiales</taxon>
        <taxon>Streptosporangiaceae</taxon>
        <taxon>Sphaerisporangium</taxon>
    </lineage>
</organism>
<evidence type="ECO:0000259" key="2">
    <source>
        <dbReference type="Pfam" id="PF13581"/>
    </source>
</evidence>
<keyword evidence="1" id="KW-0418">Kinase</keyword>
<feature type="domain" description="Histidine kinase/HSP90-like ATPase" evidence="2">
    <location>
        <begin position="49"/>
        <end position="160"/>
    </location>
</feature>
<dbReference type="InterPro" id="IPR003594">
    <property type="entry name" value="HATPase_dom"/>
</dbReference>
<keyword evidence="4" id="KW-1185">Reference proteome</keyword>
<dbReference type="GO" id="GO:0004674">
    <property type="term" value="F:protein serine/threonine kinase activity"/>
    <property type="evidence" value="ECO:0007669"/>
    <property type="project" value="UniProtKB-KW"/>
</dbReference>
<dbReference type="Gene3D" id="3.30.565.10">
    <property type="entry name" value="Histidine kinase-like ATPase, C-terminal domain"/>
    <property type="match status" value="1"/>
</dbReference>
<name>A0A919R466_9ACTN</name>
<evidence type="ECO:0000313" key="4">
    <source>
        <dbReference type="Proteomes" id="UP000655287"/>
    </source>
</evidence>
<protein>
    <recommendedName>
        <fullName evidence="2">Histidine kinase/HSP90-like ATPase domain-containing protein</fullName>
    </recommendedName>
</protein>
<dbReference type="RefSeq" id="WP_203983359.1">
    <property type="nucleotide sequence ID" value="NZ_BOOU01000025.1"/>
</dbReference>
<keyword evidence="1" id="KW-0808">Transferase</keyword>
<gene>
    <name evidence="3" type="ORF">Sru01_17140</name>
</gene>
<dbReference type="Proteomes" id="UP000655287">
    <property type="component" value="Unassembled WGS sequence"/>
</dbReference>
<dbReference type="CDD" id="cd16936">
    <property type="entry name" value="HATPase_RsbW-like"/>
    <property type="match status" value="1"/>
</dbReference>
<proteinExistence type="predicted"/>
<accession>A0A919R466</accession>
<dbReference type="PANTHER" id="PTHR35526:SF3">
    <property type="entry name" value="ANTI-SIGMA-F FACTOR RSBW"/>
    <property type="match status" value="1"/>
</dbReference>
<reference evidence="3" key="1">
    <citation type="submission" date="2021-01" db="EMBL/GenBank/DDBJ databases">
        <title>Whole genome shotgun sequence of Sphaerisporangium rufum NBRC 109079.</title>
        <authorList>
            <person name="Komaki H."/>
            <person name="Tamura T."/>
        </authorList>
    </citation>
    <scope>NUCLEOTIDE SEQUENCE</scope>
    <source>
        <strain evidence="3">NBRC 109079</strain>
    </source>
</reference>
<dbReference type="AlphaFoldDB" id="A0A919R466"/>
<dbReference type="Pfam" id="PF13581">
    <property type="entry name" value="HATPase_c_2"/>
    <property type="match status" value="1"/>
</dbReference>